<accession>B4JE17</accession>
<dbReference type="EMBL" id="CH916368">
    <property type="protein sequence ID" value="EDW03537.1"/>
    <property type="molecule type" value="Genomic_DNA"/>
</dbReference>
<proteinExistence type="predicted"/>
<keyword evidence="4" id="KW-0813">Transport</keyword>
<dbReference type="AlphaFoldDB" id="B4JE17"/>
<dbReference type="Proteomes" id="UP000001070">
    <property type="component" value="Unassembled WGS sequence"/>
</dbReference>
<keyword evidence="4" id="KW-0539">Nucleus</keyword>
<dbReference type="GO" id="GO:0051028">
    <property type="term" value="P:mRNA transport"/>
    <property type="evidence" value="ECO:0007669"/>
    <property type="project" value="UniProtKB-UniRule"/>
</dbReference>
<dbReference type="Pfam" id="PF14605">
    <property type="entry name" value="Nup35_RRM_2"/>
    <property type="match status" value="1"/>
</dbReference>
<keyword evidence="4" id="KW-0653">Protein transport</keyword>
<evidence type="ECO:0000259" key="5">
    <source>
        <dbReference type="PROSITE" id="PS51472"/>
    </source>
</evidence>
<dbReference type="PhylomeDB" id="B4JE17"/>
<protein>
    <recommendedName>
        <fullName evidence="1">Nucleoporin NUP35</fullName>
    </recommendedName>
    <alternativeName>
        <fullName evidence="3">35 kDa nucleoporin</fullName>
    </alternativeName>
    <alternativeName>
        <fullName evidence="2">Nucleoporin NUP53</fullName>
    </alternativeName>
</protein>
<keyword evidence="4" id="KW-0811">Translocation</keyword>
<dbReference type="OrthoDB" id="7843855at2759"/>
<keyword evidence="7" id="KW-1185">Reference proteome</keyword>
<dbReference type="GO" id="GO:0005643">
    <property type="term" value="C:nuclear pore"/>
    <property type="evidence" value="ECO:0007669"/>
    <property type="project" value="UniProtKB-UniRule"/>
</dbReference>
<evidence type="ECO:0000313" key="6">
    <source>
        <dbReference type="EMBL" id="EDW03537.1"/>
    </source>
</evidence>
<sequence length="145" mass="17183">MDLGTPTWIVVSGYQMDCAYLVYHFFYDIGHVVKSYSATNLMYLKYLCPRDFKMALSYDKQRIGYGGDILVRVKPENPFLETRIETVIEQRDQIVDIVGELIDHQMPRSIIDIDVARTMEYNRPIVAKMTFFQWLKRKISYVFYL</sequence>
<evidence type="ECO:0000256" key="4">
    <source>
        <dbReference type="PROSITE-ProRule" id="PRU00804"/>
    </source>
</evidence>
<dbReference type="PROSITE" id="PS51472">
    <property type="entry name" value="RRM_NUP35"/>
    <property type="match status" value="1"/>
</dbReference>
<evidence type="ECO:0000256" key="1">
    <source>
        <dbReference type="ARBA" id="ARBA00016439"/>
    </source>
</evidence>
<dbReference type="eggNOG" id="ENOG502T3PS">
    <property type="taxonomic scope" value="Eukaryota"/>
</dbReference>
<name>B4JE17_DROGR</name>
<evidence type="ECO:0000256" key="2">
    <source>
        <dbReference type="ARBA" id="ARBA00029997"/>
    </source>
</evidence>
<reference evidence="6 7" key="1">
    <citation type="journal article" date="2007" name="Nature">
        <title>Evolution of genes and genomes on the Drosophila phylogeny.</title>
        <authorList>
            <consortium name="Drosophila 12 Genomes Consortium"/>
            <person name="Clark A.G."/>
            <person name="Eisen M.B."/>
            <person name="Smith D.R."/>
            <person name="Bergman C.M."/>
            <person name="Oliver B."/>
            <person name="Markow T.A."/>
            <person name="Kaufman T.C."/>
            <person name="Kellis M."/>
            <person name="Gelbart W."/>
            <person name="Iyer V.N."/>
            <person name="Pollard D.A."/>
            <person name="Sackton T.B."/>
            <person name="Larracuente A.M."/>
            <person name="Singh N.D."/>
            <person name="Abad J.P."/>
            <person name="Abt D.N."/>
            <person name="Adryan B."/>
            <person name="Aguade M."/>
            <person name="Akashi H."/>
            <person name="Anderson W.W."/>
            <person name="Aquadro C.F."/>
            <person name="Ardell D.H."/>
            <person name="Arguello R."/>
            <person name="Artieri C.G."/>
            <person name="Barbash D.A."/>
            <person name="Barker D."/>
            <person name="Barsanti P."/>
            <person name="Batterham P."/>
            <person name="Batzoglou S."/>
            <person name="Begun D."/>
            <person name="Bhutkar A."/>
            <person name="Blanco E."/>
            <person name="Bosak S.A."/>
            <person name="Bradley R.K."/>
            <person name="Brand A.D."/>
            <person name="Brent M.R."/>
            <person name="Brooks A.N."/>
            <person name="Brown R.H."/>
            <person name="Butlin R.K."/>
            <person name="Caggese C."/>
            <person name="Calvi B.R."/>
            <person name="Bernardo de Carvalho A."/>
            <person name="Caspi A."/>
            <person name="Castrezana S."/>
            <person name="Celniker S.E."/>
            <person name="Chang J.L."/>
            <person name="Chapple C."/>
            <person name="Chatterji S."/>
            <person name="Chinwalla A."/>
            <person name="Civetta A."/>
            <person name="Clifton S.W."/>
            <person name="Comeron J.M."/>
            <person name="Costello J.C."/>
            <person name="Coyne J.A."/>
            <person name="Daub J."/>
            <person name="David R.G."/>
            <person name="Delcher A.L."/>
            <person name="Delehaunty K."/>
            <person name="Do C.B."/>
            <person name="Ebling H."/>
            <person name="Edwards K."/>
            <person name="Eickbush T."/>
            <person name="Evans J.D."/>
            <person name="Filipski A."/>
            <person name="Findeiss S."/>
            <person name="Freyhult E."/>
            <person name="Fulton L."/>
            <person name="Fulton R."/>
            <person name="Garcia A.C."/>
            <person name="Gardiner A."/>
            <person name="Garfield D.A."/>
            <person name="Garvin B.E."/>
            <person name="Gibson G."/>
            <person name="Gilbert D."/>
            <person name="Gnerre S."/>
            <person name="Godfrey J."/>
            <person name="Good R."/>
            <person name="Gotea V."/>
            <person name="Gravely B."/>
            <person name="Greenberg A.J."/>
            <person name="Griffiths-Jones S."/>
            <person name="Gross S."/>
            <person name="Guigo R."/>
            <person name="Gustafson E.A."/>
            <person name="Haerty W."/>
            <person name="Hahn M.W."/>
            <person name="Halligan D.L."/>
            <person name="Halpern A.L."/>
            <person name="Halter G.M."/>
            <person name="Han M.V."/>
            <person name="Heger A."/>
            <person name="Hillier L."/>
            <person name="Hinrichs A.S."/>
            <person name="Holmes I."/>
            <person name="Hoskins R.A."/>
            <person name="Hubisz M.J."/>
            <person name="Hultmark D."/>
            <person name="Huntley M.A."/>
            <person name="Jaffe D.B."/>
            <person name="Jagadeeshan S."/>
            <person name="Jeck W.R."/>
            <person name="Johnson J."/>
            <person name="Jones C.D."/>
            <person name="Jordan W.C."/>
            <person name="Karpen G.H."/>
            <person name="Kataoka E."/>
            <person name="Keightley P.D."/>
            <person name="Kheradpour P."/>
            <person name="Kirkness E.F."/>
            <person name="Koerich L.B."/>
            <person name="Kristiansen K."/>
            <person name="Kudrna D."/>
            <person name="Kulathinal R.J."/>
            <person name="Kumar S."/>
            <person name="Kwok R."/>
            <person name="Lander E."/>
            <person name="Langley C.H."/>
            <person name="Lapoint R."/>
            <person name="Lazzaro B.P."/>
            <person name="Lee S.J."/>
            <person name="Levesque L."/>
            <person name="Li R."/>
            <person name="Lin C.F."/>
            <person name="Lin M.F."/>
            <person name="Lindblad-Toh K."/>
            <person name="Llopart A."/>
            <person name="Long M."/>
            <person name="Low L."/>
            <person name="Lozovsky E."/>
            <person name="Lu J."/>
            <person name="Luo M."/>
            <person name="Machado C.A."/>
            <person name="Makalowski W."/>
            <person name="Marzo M."/>
            <person name="Matsuda M."/>
            <person name="Matzkin L."/>
            <person name="McAllister B."/>
            <person name="McBride C.S."/>
            <person name="McKernan B."/>
            <person name="McKernan K."/>
            <person name="Mendez-Lago M."/>
            <person name="Minx P."/>
            <person name="Mollenhauer M.U."/>
            <person name="Montooth K."/>
            <person name="Mount S.M."/>
            <person name="Mu X."/>
            <person name="Myers E."/>
            <person name="Negre B."/>
            <person name="Newfeld S."/>
            <person name="Nielsen R."/>
            <person name="Noor M.A."/>
            <person name="O'Grady P."/>
            <person name="Pachter L."/>
            <person name="Papaceit M."/>
            <person name="Parisi M.J."/>
            <person name="Parisi M."/>
            <person name="Parts L."/>
            <person name="Pedersen J.S."/>
            <person name="Pesole G."/>
            <person name="Phillippy A.M."/>
            <person name="Ponting C.P."/>
            <person name="Pop M."/>
            <person name="Porcelli D."/>
            <person name="Powell J.R."/>
            <person name="Prohaska S."/>
            <person name="Pruitt K."/>
            <person name="Puig M."/>
            <person name="Quesneville H."/>
            <person name="Ram K.R."/>
            <person name="Rand D."/>
            <person name="Rasmussen M.D."/>
            <person name="Reed L.K."/>
            <person name="Reenan R."/>
            <person name="Reily A."/>
            <person name="Remington K.A."/>
            <person name="Rieger T.T."/>
            <person name="Ritchie M.G."/>
            <person name="Robin C."/>
            <person name="Rogers Y.H."/>
            <person name="Rohde C."/>
            <person name="Rozas J."/>
            <person name="Rubenfield M.J."/>
            <person name="Ruiz A."/>
            <person name="Russo S."/>
            <person name="Salzberg S.L."/>
            <person name="Sanchez-Gracia A."/>
            <person name="Saranga D.J."/>
            <person name="Sato H."/>
            <person name="Schaeffer S.W."/>
            <person name="Schatz M.C."/>
            <person name="Schlenke T."/>
            <person name="Schwartz R."/>
            <person name="Segarra C."/>
            <person name="Singh R.S."/>
            <person name="Sirot L."/>
            <person name="Sirota M."/>
            <person name="Sisneros N.B."/>
            <person name="Smith C.D."/>
            <person name="Smith T.F."/>
            <person name="Spieth J."/>
            <person name="Stage D.E."/>
            <person name="Stark A."/>
            <person name="Stephan W."/>
            <person name="Strausberg R.L."/>
            <person name="Strempel S."/>
            <person name="Sturgill D."/>
            <person name="Sutton G."/>
            <person name="Sutton G.G."/>
            <person name="Tao W."/>
            <person name="Teichmann S."/>
            <person name="Tobari Y.N."/>
            <person name="Tomimura Y."/>
            <person name="Tsolas J.M."/>
            <person name="Valente V.L."/>
            <person name="Venter E."/>
            <person name="Venter J.C."/>
            <person name="Vicario S."/>
            <person name="Vieira F.G."/>
            <person name="Vilella A.J."/>
            <person name="Villasante A."/>
            <person name="Walenz B."/>
            <person name="Wang J."/>
            <person name="Wasserman M."/>
            <person name="Watts T."/>
            <person name="Wilson D."/>
            <person name="Wilson R.K."/>
            <person name="Wing R.A."/>
            <person name="Wolfner M.F."/>
            <person name="Wong A."/>
            <person name="Wong G.K."/>
            <person name="Wu C.I."/>
            <person name="Wu G."/>
            <person name="Yamamoto D."/>
            <person name="Yang H.P."/>
            <person name="Yang S.P."/>
            <person name="Yorke J.A."/>
            <person name="Yoshida K."/>
            <person name="Zdobnov E."/>
            <person name="Zhang P."/>
            <person name="Zhang Y."/>
            <person name="Zimin A.V."/>
            <person name="Baldwin J."/>
            <person name="Abdouelleil A."/>
            <person name="Abdulkadir J."/>
            <person name="Abebe A."/>
            <person name="Abera B."/>
            <person name="Abreu J."/>
            <person name="Acer S.C."/>
            <person name="Aftuck L."/>
            <person name="Alexander A."/>
            <person name="An P."/>
            <person name="Anderson E."/>
            <person name="Anderson S."/>
            <person name="Arachi H."/>
            <person name="Azer M."/>
            <person name="Bachantsang P."/>
            <person name="Barry A."/>
            <person name="Bayul T."/>
            <person name="Berlin A."/>
            <person name="Bessette D."/>
            <person name="Bloom T."/>
            <person name="Blye J."/>
            <person name="Boguslavskiy L."/>
            <person name="Bonnet C."/>
            <person name="Boukhgalter B."/>
            <person name="Bourzgui I."/>
            <person name="Brown A."/>
            <person name="Cahill P."/>
            <person name="Channer S."/>
            <person name="Cheshatsang Y."/>
            <person name="Chuda L."/>
            <person name="Citroen M."/>
            <person name="Collymore A."/>
            <person name="Cooke P."/>
            <person name="Costello M."/>
            <person name="D'Aco K."/>
            <person name="Daza R."/>
            <person name="De Haan G."/>
            <person name="DeGray S."/>
            <person name="DeMaso C."/>
            <person name="Dhargay N."/>
            <person name="Dooley K."/>
            <person name="Dooley E."/>
            <person name="Doricent M."/>
            <person name="Dorje P."/>
            <person name="Dorjee K."/>
            <person name="Dupes A."/>
            <person name="Elong R."/>
            <person name="Falk J."/>
            <person name="Farina A."/>
            <person name="Faro S."/>
            <person name="Ferguson D."/>
            <person name="Fisher S."/>
            <person name="Foley C.D."/>
            <person name="Franke A."/>
            <person name="Friedrich D."/>
            <person name="Gadbois L."/>
            <person name="Gearin G."/>
            <person name="Gearin C.R."/>
            <person name="Giannoukos G."/>
            <person name="Goode T."/>
            <person name="Graham J."/>
            <person name="Grandbois E."/>
            <person name="Grewal S."/>
            <person name="Gyaltsen K."/>
            <person name="Hafez N."/>
            <person name="Hagos B."/>
            <person name="Hall J."/>
            <person name="Henson C."/>
            <person name="Hollinger A."/>
            <person name="Honan T."/>
            <person name="Huard M.D."/>
            <person name="Hughes L."/>
            <person name="Hurhula B."/>
            <person name="Husby M.E."/>
            <person name="Kamat A."/>
            <person name="Kanga B."/>
            <person name="Kashin S."/>
            <person name="Khazanovich D."/>
            <person name="Kisner P."/>
            <person name="Lance K."/>
            <person name="Lara M."/>
            <person name="Lee W."/>
            <person name="Lennon N."/>
            <person name="Letendre F."/>
            <person name="LeVine R."/>
            <person name="Lipovsky A."/>
            <person name="Liu X."/>
            <person name="Liu J."/>
            <person name="Liu S."/>
            <person name="Lokyitsang T."/>
            <person name="Lokyitsang Y."/>
            <person name="Lubonja R."/>
            <person name="Lui A."/>
            <person name="MacDonald P."/>
            <person name="Magnisalis V."/>
            <person name="Maru K."/>
            <person name="Matthews C."/>
            <person name="McCusker W."/>
            <person name="McDonough S."/>
            <person name="Mehta T."/>
            <person name="Meldrim J."/>
            <person name="Meneus L."/>
            <person name="Mihai O."/>
            <person name="Mihalev A."/>
            <person name="Mihova T."/>
            <person name="Mittelman R."/>
            <person name="Mlenga V."/>
            <person name="Montmayeur A."/>
            <person name="Mulrain L."/>
            <person name="Navidi A."/>
            <person name="Naylor J."/>
            <person name="Negash T."/>
            <person name="Nguyen T."/>
            <person name="Nguyen N."/>
            <person name="Nicol R."/>
            <person name="Norbu C."/>
            <person name="Norbu N."/>
            <person name="Novod N."/>
            <person name="O'Neill B."/>
            <person name="Osman S."/>
            <person name="Markiewicz E."/>
            <person name="Oyono O.L."/>
            <person name="Patti C."/>
            <person name="Phunkhang P."/>
            <person name="Pierre F."/>
            <person name="Priest M."/>
            <person name="Raghuraman S."/>
            <person name="Rege F."/>
            <person name="Reyes R."/>
            <person name="Rise C."/>
            <person name="Rogov P."/>
            <person name="Ross K."/>
            <person name="Ryan E."/>
            <person name="Settipalli S."/>
            <person name="Shea T."/>
            <person name="Sherpa N."/>
            <person name="Shi L."/>
            <person name="Shih D."/>
            <person name="Sparrow T."/>
            <person name="Spaulding J."/>
            <person name="Stalker J."/>
            <person name="Stange-Thomann N."/>
            <person name="Stavropoulos S."/>
            <person name="Stone C."/>
            <person name="Strader C."/>
            <person name="Tesfaye S."/>
            <person name="Thomson T."/>
            <person name="Thoulutsang Y."/>
            <person name="Thoulutsang D."/>
            <person name="Topham K."/>
            <person name="Topping I."/>
            <person name="Tsamla T."/>
            <person name="Vassiliev H."/>
            <person name="Vo A."/>
            <person name="Wangchuk T."/>
            <person name="Wangdi T."/>
            <person name="Weiand M."/>
            <person name="Wilkinson J."/>
            <person name="Wilson A."/>
            <person name="Yadav S."/>
            <person name="Young G."/>
            <person name="Yu Q."/>
            <person name="Zembek L."/>
            <person name="Zhong D."/>
            <person name="Zimmer A."/>
            <person name="Zwirko Z."/>
            <person name="Jaffe D.B."/>
            <person name="Alvarez P."/>
            <person name="Brockman W."/>
            <person name="Butler J."/>
            <person name="Chin C."/>
            <person name="Gnerre S."/>
            <person name="Grabherr M."/>
            <person name="Kleber M."/>
            <person name="Mauceli E."/>
            <person name="MacCallum I."/>
        </authorList>
    </citation>
    <scope>NUCLEOTIDE SEQUENCE [LARGE SCALE GENOMIC DNA]</scope>
    <source>
        <strain evidence="7">Tucson 15287-2541.00</strain>
    </source>
</reference>
<dbReference type="Gene3D" id="3.30.70.330">
    <property type="match status" value="1"/>
</dbReference>
<feature type="domain" description="RRM Nup35-type" evidence="5">
    <location>
        <begin position="3"/>
        <end position="83"/>
    </location>
</feature>
<dbReference type="HOGENOM" id="CLU_082231_0_0_1"/>
<gene>
    <name evidence="6" type="primary">Dgri\GH10449</name>
    <name evidence="6" type="ORF">Dgri_GH10449</name>
</gene>
<dbReference type="InParanoid" id="B4JE17"/>
<evidence type="ECO:0000256" key="3">
    <source>
        <dbReference type="ARBA" id="ARBA00030250"/>
    </source>
</evidence>
<organism evidence="7">
    <name type="scientific">Drosophila grimshawi</name>
    <name type="common">Hawaiian fruit fly</name>
    <name type="synonym">Idiomyia grimshawi</name>
    <dbReference type="NCBI Taxonomy" id="7222"/>
    <lineage>
        <taxon>Eukaryota</taxon>
        <taxon>Metazoa</taxon>
        <taxon>Ecdysozoa</taxon>
        <taxon>Arthropoda</taxon>
        <taxon>Hexapoda</taxon>
        <taxon>Insecta</taxon>
        <taxon>Pterygota</taxon>
        <taxon>Neoptera</taxon>
        <taxon>Endopterygota</taxon>
        <taxon>Diptera</taxon>
        <taxon>Brachycera</taxon>
        <taxon>Muscomorpha</taxon>
        <taxon>Ephydroidea</taxon>
        <taxon>Drosophilidae</taxon>
        <taxon>Drosophila</taxon>
        <taxon>Hawaiian Drosophila</taxon>
    </lineage>
</organism>
<keyword evidence="4" id="KW-0509">mRNA transport</keyword>
<keyword evidence="4" id="KW-0906">Nuclear pore complex</keyword>
<dbReference type="InterPro" id="IPR012677">
    <property type="entry name" value="Nucleotide-bd_a/b_plait_sf"/>
</dbReference>
<evidence type="ECO:0000313" key="7">
    <source>
        <dbReference type="Proteomes" id="UP000001070"/>
    </source>
</evidence>
<dbReference type="InterPro" id="IPR007846">
    <property type="entry name" value="RRM_NUP35_dom"/>
</dbReference>